<dbReference type="Proteomes" id="UP001501510">
    <property type="component" value="Unassembled WGS sequence"/>
</dbReference>
<dbReference type="Pfam" id="PF13346">
    <property type="entry name" value="ABC2_membrane_5"/>
    <property type="match status" value="1"/>
</dbReference>
<dbReference type="RefSeq" id="WP_343763770.1">
    <property type="nucleotide sequence ID" value="NZ_BAAACG010000019.1"/>
</dbReference>
<feature type="transmembrane region" description="Helical" evidence="1">
    <location>
        <begin position="109"/>
        <end position="131"/>
    </location>
</feature>
<feature type="transmembrane region" description="Helical" evidence="1">
    <location>
        <begin position="71"/>
        <end position="88"/>
    </location>
</feature>
<feature type="transmembrane region" description="Helical" evidence="1">
    <location>
        <begin position="247"/>
        <end position="267"/>
    </location>
</feature>
<comment type="caution">
    <text evidence="2">The sequence shown here is derived from an EMBL/GenBank/DDBJ whole genome shotgun (WGS) entry which is preliminary data.</text>
</comment>
<keyword evidence="1" id="KW-0472">Membrane</keyword>
<keyword evidence="1" id="KW-1133">Transmembrane helix</keyword>
<evidence type="ECO:0000256" key="1">
    <source>
        <dbReference type="SAM" id="Phobius"/>
    </source>
</evidence>
<evidence type="ECO:0000313" key="2">
    <source>
        <dbReference type="EMBL" id="GAA0746781.1"/>
    </source>
</evidence>
<accession>A0ABN1JU81</accession>
<dbReference type="PANTHER" id="PTHR37305:SF1">
    <property type="entry name" value="MEMBRANE PROTEIN"/>
    <property type="match status" value="1"/>
</dbReference>
<protein>
    <submittedName>
        <fullName evidence="2">ABC transporter permease</fullName>
    </submittedName>
</protein>
<keyword evidence="3" id="KW-1185">Reference proteome</keyword>
<reference evidence="2 3" key="1">
    <citation type="journal article" date="2019" name="Int. J. Syst. Evol. Microbiol.">
        <title>The Global Catalogue of Microorganisms (GCM) 10K type strain sequencing project: providing services to taxonomists for standard genome sequencing and annotation.</title>
        <authorList>
            <consortium name="The Broad Institute Genomics Platform"/>
            <consortium name="The Broad Institute Genome Sequencing Center for Infectious Disease"/>
            <person name="Wu L."/>
            <person name="Ma J."/>
        </authorList>
    </citation>
    <scope>NUCLEOTIDE SEQUENCE [LARGE SCALE GENOMIC DNA]</scope>
    <source>
        <strain evidence="2 3">JCM 1407</strain>
    </source>
</reference>
<name>A0ABN1JU81_9CLOT</name>
<evidence type="ECO:0000313" key="3">
    <source>
        <dbReference type="Proteomes" id="UP001501510"/>
    </source>
</evidence>
<keyword evidence="1" id="KW-0812">Transmembrane</keyword>
<feature type="transmembrane region" description="Helical" evidence="1">
    <location>
        <begin position="177"/>
        <end position="198"/>
    </location>
</feature>
<feature type="transmembrane region" description="Helical" evidence="1">
    <location>
        <begin position="21"/>
        <end position="40"/>
    </location>
</feature>
<proteinExistence type="predicted"/>
<gene>
    <name evidence="2" type="ORF">GCM10008906_34830</name>
</gene>
<feature type="transmembrane region" description="Helical" evidence="1">
    <location>
        <begin position="288"/>
        <end position="307"/>
    </location>
</feature>
<feature type="transmembrane region" description="Helical" evidence="1">
    <location>
        <begin position="151"/>
        <end position="170"/>
    </location>
</feature>
<organism evidence="2 3">
    <name type="scientific">Clostridium oceanicum</name>
    <dbReference type="NCBI Taxonomy" id="1543"/>
    <lineage>
        <taxon>Bacteria</taxon>
        <taxon>Bacillati</taxon>
        <taxon>Bacillota</taxon>
        <taxon>Clostridia</taxon>
        <taxon>Eubacteriales</taxon>
        <taxon>Clostridiaceae</taxon>
        <taxon>Clostridium</taxon>
    </lineage>
</organism>
<dbReference type="InterPro" id="IPR025699">
    <property type="entry name" value="ABC2_memb-like"/>
</dbReference>
<feature type="transmembrane region" description="Helical" evidence="1">
    <location>
        <begin position="313"/>
        <end position="334"/>
    </location>
</feature>
<dbReference type="EMBL" id="BAAACG010000019">
    <property type="protein sequence ID" value="GAA0746781.1"/>
    <property type="molecule type" value="Genomic_DNA"/>
</dbReference>
<dbReference type="PANTHER" id="PTHR37305">
    <property type="entry name" value="INTEGRAL MEMBRANE PROTEIN-RELATED"/>
    <property type="match status" value="1"/>
</dbReference>
<sequence>MKKTLKKPLIYKEWIGCRWMILIMTFALVVIKYIPISNLLGRYKASLALDSNFVIDPYWFNNKIFDTPENMLFLFPLILILVVLLFKTEKQTSTCGLIMSMPFKRKDIIINKYIVGAFSIFIAFLINFLIMSVLYVGNVEFIKTSYTDIPMWYLINFLYCILFFTFSMFMQTVMGKYLVATFFTPIFFFIPISIVVYVSQGLGWIFSKSLTGEKLNELILPFNIYSVIEGSRINIGSKLYKYLYINYAMKILYVIVIISVFIWLLIYCYKKIDMERIHSIFLFKKFQIIFNILISINVAMIISIIIVDGIGFINSNISFIVVFLIVMGISYSLCNKIIRFANR</sequence>